<evidence type="ECO:0000313" key="2">
    <source>
        <dbReference type="EnsemblPlants" id="OBART05G25490.1"/>
    </source>
</evidence>
<sequence>MMHAGGAGGNRDDGSSDPWKRKGDKKKKKDDKPKERKRGFGVAKLEIIRIQSELAEQKKKNELAEQEKRQNALNQQGPPQIPDGTTDGVMHYGNEGMGAMNFGQSQSTPMRPPGTFGASSYSNTNIISGPPGAFGAAYYPYSNNIMLPANEVTMAQPLSQVPNSQELIDLMREGGHSTSAGESTSKNSDEDPDGLDLELRL</sequence>
<dbReference type="PaxDb" id="65489-OBART05G25490.1"/>
<protein>
    <submittedName>
        <fullName evidence="2">Uncharacterized protein</fullName>
    </submittedName>
</protein>
<dbReference type="HOGENOM" id="CLU_1410874_0_0_1"/>
<evidence type="ECO:0000256" key="1">
    <source>
        <dbReference type="SAM" id="MobiDB-lite"/>
    </source>
</evidence>
<feature type="compositionally biased region" description="Basic and acidic residues" evidence="1">
    <location>
        <begin position="58"/>
        <end position="70"/>
    </location>
</feature>
<dbReference type="Gramene" id="OBART05G25490.1">
    <property type="protein sequence ID" value="OBART05G25490.1"/>
    <property type="gene ID" value="OBART05G25490"/>
</dbReference>
<feature type="region of interest" description="Disordered" evidence="1">
    <location>
        <begin position="158"/>
        <end position="201"/>
    </location>
</feature>
<accession>A0A0D3GAQ0</accession>
<feature type="compositionally biased region" description="Acidic residues" evidence="1">
    <location>
        <begin position="190"/>
        <end position="201"/>
    </location>
</feature>
<organism evidence="2">
    <name type="scientific">Oryza barthii</name>
    <dbReference type="NCBI Taxonomy" id="65489"/>
    <lineage>
        <taxon>Eukaryota</taxon>
        <taxon>Viridiplantae</taxon>
        <taxon>Streptophyta</taxon>
        <taxon>Embryophyta</taxon>
        <taxon>Tracheophyta</taxon>
        <taxon>Spermatophyta</taxon>
        <taxon>Magnoliopsida</taxon>
        <taxon>Liliopsida</taxon>
        <taxon>Poales</taxon>
        <taxon>Poaceae</taxon>
        <taxon>BOP clade</taxon>
        <taxon>Oryzoideae</taxon>
        <taxon>Oryzeae</taxon>
        <taxon>Oryzinae</taxon>
        <taxon>Oryza</taxon>
    </lineage>
</organism>
<feature type="region of interest" description="Disordered" evidence="1">
    <location>
        <begin position="1"/>
        <end position="46"/>
    </location>
</feature>
<proteinExistence type="predicted"/>
<name>A0A0D3GAQ0_9ORYZ</name>
<dbReference type="Proteomes" id="UP000026960">
    <property type="component" value="Chromosome 5"/>
</dbReference>
<feature type="compositionally biased region" description="Basic and acidic residues" evidence="1">
    <location>
        <begin position="10"/>
        <end position="21"/>
    </location>
</feature>
<feature type="region of interest" description="Disordered" evidence="1">
    <location>
        <begin position="58"/>
        <end position="87"/>
    </location>
</feature>
<feature type="compositionally biased region" description="Basic residues" evidence="1">
    <location>
        <begin position="22"/>
        <end position="39"/>
    </location>
</feature>
<keyword evidence="3" id="KW-1185">Reference proteome</keyword>
<reference evidence="2" key="1">
    <citation type="journal article" date="2009" name="Rice">
        <title>De Novo Next Generation Sequencing of Plant Genomes.</title>
        <authorList>
            <person name="Rounsley S."/>
            <person name="Marri P.R."/>
            <person name="Yu Y."/>
            <person name="He R."/>
            <person name="Sisneros N."/>
            <person name="Goicoechea J.L."/>
            <person name="Lee S.J."/>
            <person name="Angelova A."/>
            <person name="Kudrna D."/>
            <person name="Luo M."/>
            <person name="Affourtit J."/>
            <person name="Desany B."/>
            <person name="Knight J."/>
            <person name="Niazi F."/>
            <person name="Egholm M."/>
            <person name="Wing R.A."/>
        </authorList>
    </citation>
    <scope>NUCLEOTIDE SEQUENCE [LARGE SCALE GENOMIC DNA]</scope>
    <source>
        <strain evidence="2">cv. IRGC 105608</strain>
    </source>
</reference>
<evidence type="ECO:0000313" key="3">
    <source>
        <dbReference type="Proteomes" id="UP000026960"/>
    </source>
</evidence>
<reference evidence="2" key="2">
    <citation type="submission" date="2015-03" db="UniProtKB">
        <authorList>
            <consortium name="EnsemblPlants"/>
        </authorList>
    </citation>
    <scope>IDENTIFICATION</scope>
</reference>
<dbReference type="EnsemblPlants" id="OBART05G25490.1">
    <property type="protein sequence ID" value="OBART05G25490.1"/>
    <property type="gene ID" value="OBART05G25490"/>
</dbReference>
<feature type="compositionally biased region" description="Polar residues" evidence="1">
    <location>
        <begin position="176"/>
        <end position="186"/>
    </location>
</feature>
<dbReference type="AlphaFoldDB" id="A0A0D3GAQ0"/>